<dbReference type="Gene3D" id="3.30.559.10">
    <property type="entry name" value="Chloramphenicol acetyltransferase-like domain"/>
    <property type="match status" value="1"/>
</dbReference>
<evidence type="ECO:0000313" key="1">
    <source>
        <dbReference type="EMBL" id="CAD9157545.1"/>
    </source>
</evidence>
<organism evidence="1">
    <name type="scientific">Alexandrium catenella</name>
    <name type="common">Red tide dinoflagellate</name>
    <name type="synonym">Gonyaulax catenella</name>
    <dbReference type="NCBI Taxonomy" id="2925"/>
    <lineage>
        <taxon>Eukaryota</taxon>
        <taxon>Sar</taxon>
        <taxon>Alveolata</taxon>
        <taxon>Dinophyceae</taxon>
        <taxon>Gonyaulacales</taxon>
        <taxon>Pyrocystaceae</taxon>
        <taxon>Alexandrium</taxon>
    </lineage>
</organism>
<dbReference type="EMBL" id="HBGE01057866">
    <property type="protein sequence ID" value="CAD9157545.1"/>
    <property type="molecule type" value="Transcribed_RNA"/>
</dbReference>
<dbReference type="Gene3D" id="3.30.559.30">
    <property type="entry name" value="Nonribosomal peptide synthetase, condensation domain"/>
    <property type="match status" value="1"/>
</dbReference>
<proteinExistence type="predicted"/>
<dbReference type="InterPro" id="IPR023213">
    <property type="entry name" value="CAT-like_dom_sf"/>
</dbReference>
<dbReference type="AlphaFoldDB" id="A0A7S1WAJ8"/>
<sequence>MSEPVLREALRGLAERHPSLCAKLCDPFQLYTATQRAFTIFELWRRCDCPGMHPSLAAAVCRGTRWAFRRAWPRACSAPPEEPPLTVLPHSETAEQAKTACKFAEFWPPFQSTLAAYGADGGEEGAFLSVQVSHMFSDGYSIVPILSDLGHLIAKAESAALPPLAPVPNAMAVLEQRLMRTINGDDSMNDLISPEPLSQSWTRDKCVFFSPVSEKLVSALKRCARNLGVSTDIAVLAAICVGLAHLENKGTLTVVLVAPLRDGPAEGDLVGLLADFRVLQVSVEGLSVAGVALQLHCIVKERRWQRPGLTTQWDWPWVNFQWTDMEAHHGLRQVVDLSRRTEMLRTPVGIVAEQPDARSWRLRTSFDRRCYFYQARERYFHGLVLALEALVLNPLVPAWPAANSSSQV</sequence>
<protein>
    <recommendedName>
        <fullName evidence="2">Condensation domain-containing protein</fullName>
    </recommendedName>
</protein>
<gene>
    <name evidence="1" type="ORF">ACAT0790_LOCUS34843</name>
</gene>
<name>A0A7S1WAJ8_ALECA</name>
<dbReference type="SUPFAM" id="SSF52777">
    <property type="entry name" value="CoA-dependent acyltransferases"/>
    <property type="match status" value="2"/>
</dbReference>
<evidence type="ECO:0008006" key="2">
    <source>
        <dbReference type="Google" id="ProtNLM"/>
    </source>
</evidence>
<accession>A0A7S1WAJ8</accession>
<reference evidence="1" key="1">
    <citation type="submission" date="2021-01" db="EMBL/GenBank/DDBJ databases">
        <authorList>
            <person name="Corre E."/>
            <person name="Pelletier E."/>
            <person name="Niang G."/>
            <person name="Scheremetjew M."/>
            <person name="Finn R."/>
            <person name="Kale V."/>
            <person name="Holt S."/>
            <person name="Cochrane G."/>
            <person name="Meng A."/>
            <person name="Brown T."/>
            <person name="Cohen L."/>
        </authorList>
    </citation>
    <scope>NUCLEOTIDE SEQUENCE</scope>
    <source>
        <strain evidence="1">OF101</strain>
    </source>
</reference>